<proteinExistence type="predicted"/>
<keyword evidence="2" id="KW-0786">Thiamine pyrophosphate</keyword>
<reference evidence="3 4" key="1">
    <citation type="submission" date="2017-12" db="EMBL/GenBank/DDBJ databases">
        <title>Gene loss provides genomic basis for host adaptation in cereal stripe rust fungi.</title>
        <authorList>
            <person name="Xia C."/>
        </authorList>
    </citation>
    <scope>NUCLEOTIDE SEQUENCE [LARGE SCALE GENOMIC DNA]</scope>
    <source>
        <strain evidence="3 4">93TX-2</strain>
    </source>
</reference>
<dbReference type="GO" id="GO:0004739">
    <property type="term" value="F:pyruvate dehydrogenase (acetyl-transferring) activity"/>
    <property type="evidence" value="ECO:0007669"/>
    <property type="project" value="TreeGrafter"/>
</dbReference>
<dbReference type="VEuPathDB" id="FungiDB:PSTT_16136"/>
<evidence type="ECO:0000313" key="3">
    <source>
        <dbReference type="EMBL" id="POV98472.1"/>
    </source>
</evidence>
<dbReference type="InterPro" id="IPR029061">
    <property type="entry name" value="THDP-binding"/>
</dbReference>
<evidence type="ECO:0000313" key="4">
    <source>
        <dbReference type="Proteomes" id="UP000238274"/>
    </source>
</evidence>
<dbReference type="OrthoDB" id="10256198at2759"/>
<protein>
    <recommendedName>
        <fullName evidence="5">Dehydrogenase E1 component domain-containing protein</fullName>
    </recommendedName>
</protein>
<dbReference type="Proteomes" id="UP000238274">
    <property type="component" value="Unassembled WGS sequence"/>
</dbReference>
<evidence type="ECO:0000256" key="2">
    <source>
        <dbReference type="ARBA" id="ARBA00023052"/>
    </source>
</evidence>
<gene>
    <name evidence="3" type="ORF">PSHT_14011</name>
</gene>
<evidence type="ECO:0000256" key="1">
    <source>
        <dbReference type="ARBA" id="ARBA00001964"/>
    </source>
</evidence>
<sequence length="165" mass="18641">MQGQDVLPGTRLVRVLQGIKRCKSKLVLANKYYKCGSADCVKANFAYLIASLLPCGRLLSSHDCVVRPIKHDNFRTIQTAADSDAVSPDRIPSNDGERFNITLDADYYQTYKCDAPSLELSMTKAELVQMYTWMVTMRRMEMTADSLYKQKMIRGFCHLAIGQEA</sequence>
<accession>A0A2S4UMC5</accession>
<dbReference type="InterPro" id="IPR050642">
    <property type="entry name" value="PDH_E1_Alpha_Subunit"/>
</dbReference>
<comment type="cofactor">
    <cofactor evidence="1">
        <name>thiamine diphosphate</name>
        <dbReference type="ChEBI" id="CHEBI:58937"/>
    </cofactor>
</comment>
<dbReference type="SUPFAM" id="SSF52518">
    <property type="entry name" value="Thiamin diphosphate-binding fold (THDP-binding)"/>
    <property type="match status" value="1"/>
</dbReference>
<comment type="caution">
    <text evidence="3">The sequence shown here is derived from an EMBL/GenBank/DDBJ whole genome shotgun (WGS) entry which is preliminary data.</text>
</comment>
<dbReference type="EMBL" id="PKSM01000298">
    <property type="protein sequence ID" value="POV98472.1"/>
    <property type="molecule type" value="Genomic_DNA"/>
</dbReference>
<dbReference type="AlphaFoldDB" id="A0A2S4UMC5"/>
<organism evidence="3 4">
    <name type="scientific">Puccinia striiformis</name>
    <dbReference type="NCBI Taxonomy" id="27350"/>
    <lineage>
        <taxon>Eukaryota</taxon>
        <taxon>Fungi</taxon>
        <taxon>Dikarya</taxon>
        <taxon>Basidiomycota</taxon>
        <taxon>Pucciniomycotina</taxon>
        <taxon>Pucciniomycetes</taxon>
        <taxon>Pucciniales</taxon>
        <taxon>Pucciniaceae</taxon>
        <taxon>Puccinia</taxon>
    </lineage>
</organism>
<dbReference type="GO" id="GO:0006086">
    <property type="term" value="P:pyruvate decarboxylation to acetyl-CoA"/>
    <property type="evidence" value="ECO:0007669"/>
    <property type="project" value="TreeGrafter"/>
</dbReference>
<keyword evidence="4" id="KW-1185">Reference proteome</keyword>
<name>A0A2S4UMC5_9BASI</name>
<dbReference type="PANTHER" id="PTHR11516">
    <property type="entry name" value="PYRUVATE DEHYDROGENASE E1 COMPONENT, ALPHA SUBUNIT BACTERIAL AND ORGANELLAR"/>
    <property type="match status" value="1"/>
</dbReference>
<dbReference type="PANTHER" id="PTHR11516:SF60">
    <property type="entry name" value="PYRUVATE DEHYDROGENASE E1 COMPONENT SUBUNIT ALPHA"/>
    <property type="match status" value="1"/>
</dbReference>
<dbReference type="VEuPathDB" id="FungiDB:PSHT_14011"/>
<reference evidence="4" key="3">
    <citation type="journal article" date="2018" name="Mol. Plant Microbe Interact.">
        <title>Genome sequence resources for the wheat stripe rust pathogen (Puccinia striiformis f. sp. tritici) and the barley stripe rust pathogen (Puccinia striiformis f. sp. hordei).</title>
        <authorList>
            <person name="Xia C."/>
            <person name="Wang M."/>
            <person name="Yin C."/>
            <person name="Cornejo O.E."/>
            <person name="Hulbert S.H."/>
            <person name="Chen X."/>
        </authorList>
    </citation>
    <scope>NUCLEOTIDE SEQUENCE [LARGE SCALE GENOMIC DNA]</scope>
    <source>
        <strain evidence="4">93TX-2</strain>
    </source>
</reference>
<evidence type="ECO:0008006" key="5">
    <source>
        <dbReference type="Google" id="ProtNLM"/>
    </source>
</evidence>
<feature type="non-terminal residue" evidence="3">
    <location>
        <position position="165"/>
    </location>
</feature>
<dbReference type="Gene3D" id="3.40.50.970">
    <property type="match status" value="1"/>
</dbReference>
<reference evidence="4" key="2">
    <citation type="journal article" date="2018" name="BMC Genomics">
        <title>Genomic insights into host adaptation between the wheat stripe rust pathogen (Puccinia striiformis f. sp. tritici) and the barley stripe rust pathogen (Puccinia striiformis f. sp. hordei).</title>
        <authorList>
            <person name="Xia C."/>
            <person name="Wang M."/>
            <person name="Yin C."/>
            <person name="Cornejo O.E."/>
            <person name="Hulbert S.H."/>
            <person name="Chen X."/>
        </authorList>
    </citation>
    <scope>NUCLEOTIDE SEQUENCE [LARGE SCALE GENOMIC DNA]</scope>
    <source>
        <strain evidence="4">93TX-2</strain>
    </source>
</reference>